<proteinExistence type="predicted"/>
<keyword evidence="1" id="KW-0175">Coiled coil</keyword>
<feature type="region of interest" description="Disordered" evidence="2">
    <location>
        <begin position="19"/>
        <end position="44"/>
    </location>
</feature>
<organism evidence="3">
    <name type="scientific">Archaeoglobus fulgidus</name>
    <dbReference type="NCBI Taxonomy" id="2234"/>
    <lineage>
        <taxon>Archaea</taxon>
        <taxon>Methanobacteriati</taxon>
        <taxon>Methanobacteriota</taxon>
        <taxon>Archaeoglobi</taxon>
        <taxon>Archaeoglobales</taxon>
        <taxon>Archaeoglobaceae</taxon>
        <taxon>Archaeoglobus</taxon>
    </lineage>
</organism>
<feature type="compositionally biased region" description="Low complexity" evidence="2">
    <location>
        <begin position="19"/>
        <end position="33"/>
    </location>
</feature>
<reference evidence="3" key="1">
    <citation type="journal article" date="2020" name="mSystems">
        <title>Genome- and Community-Level Interaction Insights into Carbon Utilization and Element Cycling Functions of Hydrothermarchaeota in Hydrothermal Sediment.</title>
        <authorList>
            <person name="Zhou Z."/>
            <person name="Liu Y."/>
            <person name="Xu W."/>
            <person name="Pan J."/>
            <person name="Luo Z.H."/>
            <person name="Li M."/>
        </authorList>
    </citation>
    <scope>NUCLEOTIDE SEQUENCE [LARGE SCALE GENOMIC DNA]</scope>
    <source>
        <strain evidence="3">SpSt-26</strain>
    </source>
</reference>
<feature type="compositionally biased region" description="Pro residues" evidence="2">
    <location>
        <begin position="34"/>
        <end position="44"/>
    </location>
</feature>
<accession>A0A7J2TKJ7</accession>
<dbReference type="AlphaFoldDB" id="A0A7J2TKJ7"/>
<comment type="caution">
    <text evidence="3">The sequence shown here is derived from an EMBL/GenBank/DDBJ whole genome shotgun (WGS) entry which is preliminary data.</text>
</comment>
<sequence>MKQLAIFLILSILFLGCSAPPSEKTTPPKITPTTPTPTATPIPTPPSIESELGIEDIQKELEELEKLLSELQELENITFEI</sequence>
<name>A0A7J2TKJ7_ARCFL</name>
<dbReference type="PROSITE" id="PS51257">
    <property type="entry name" value="PROKAR_LIPOPROTEIN"/>
    <property type="match status" value="1"/>
</dbReference>
<protein>
    <submittedName>
        <fullName evidence="3">Uncharacterized protein</fullName>
    </submittedName>
</protein>
<evidence type="ECO:0000313" key="3">
    <source>
        <dbReference type="EMBL" id="HEH35726.1"/>
    </source>
</evidence>
<feature type="coiled-coil region" evidence="1">
    <location>
        <begin position="47"/>
        <end position="77"/>
    </location>
</feature>
<evidence type="ECO:0000256" key="1">
    <source>
        <dbReference type="SAM" id="Coils"/>
    </source>
</evidence>
<gene>
    <name evidence="3" type="ORF">ENP88_06225</name>
</gene>
<evidence type="ECO:0000256" key="2">
    <source>
        <dbReference type="SAM" id="MobiDB-lite"/>
    </source>
</evidence>
<dbReference type="EMBL" id="DSLA01000096">
    <property type="protein sequence ID" value="HEH35726.1"/>
    <property type="molecule type" value="Genomic_DNA"/>
</dbReference>